<comment type="caution">
    <text evidence="2">The sequence shown here is derived from an EMBL/GenBank/DDBJ whole genome shotgun (WGS) entry which is preliminary data.</text>
</comment>
<organism evidence="2 3">
    <name type="scientific">Microcystis aeruginosa PCC 9806</name>
    <dbReference type="NCBI Taxonomy" id="1160282"/>
    <lineage>
        <taxon>Bacteria</taxon>
        <taxon>Bacillati</taxon>
        <taxon>Cyanobacteriota</taxon>
        <taxon>Cyanophyceae</taxon>
        <taxon>Oscillatoriophycideae</taxon>
        <taxon>Chroococcales</taxon>
        <taxon>Microcystaceae</taxon>
        <taxon>Microcystis</taxon>
    </lineage>
</organism>
<keyword evidence="1" id="KW-0472">Membrane</keyword>
<feature type="transmembrane region" description="Helical" evidence="1">
    <location>
        <begin position="40"/>
        <end position="58"/>
    </location>
</feature>
<reference evidence="2 3" key="1">
    <citation type="submission" date="2012-04" db="EMBL/GenBank/DDBJ databases">
        <authorList>
            <person name="Genoscope - CEA"/>
        </authorList>
    </citation>
    <scope>NUCLEOTIDE SEQUENCE [LARGE SCALE GENOMIC DNA]</scope>
    <source>
        <strain evidence="2 3">9806</strain>
    </source>
</reference>
<feature type="transmembrane region" description="Helical" evidence="1">
    <location>
        <begin position="9"/>
        <end position="28"/>
    </location>
</feature>
<evidence type="ECO:0000313" key="2">
    <source>
        <dbReference type="EMBL" id="CCI16825.1"/>
    </source>
</evidence>
<keyword evidence="1" id="KW-0812">Transmembrane</keyword>
<dbReference type="AlphaFoldDB" id="I4H451"/>
<proteinExistence type="predicted"/>
<protein>
    <submittedName>
        <fullName evidence="2">Uncharacterized protein</fullName>
    </submittedName>
</protein>
<evidence type="ECO:0000313" key="3">
    <source>
        <dbReference type="Proteomes" id="UP000003273"/>
    </source>
</evidence>
<sequence length="64" mass="7631">MIVYDIKRILSFTVSHLTFVELYVHLAFFVNEEKQSKYDLVYVIIFGLLLILNNHFIIPQITEQ</sequence>
<dbReference type="Proteomes" id="UP000003273">
    <property type="component" value="Unassembled WGS sequence"/>
</dbReference>
<accession>I4H451</accession>
<keyword evidence="1" id="KW-1133">Transmembrane helix</keyword>
<dbReference type="EMBL" id="CAIL01000309">
    <property type="protein sequence ID" value="CCI16825.1"/>
    <property type="molecule type" value="Genomic_DNA"/>
</dbReference>
<gene>
    <name evidence="2" type="ORF">MICAE_980005</name>
</gene>
<evidence type="ECO:0000256" key="1">
    <source>
        <dbReference type="SAM" id="Phobius"/>
    </source>
</evidence>
<name>I4H451_MICAE</name>
<dbReference type="HOGENOM" id="CLU_2862764_0_0_3"/>